<evidence type="ECO:0000313" key="1">
    <source>
        <dbReference type="EMBL" id="SHF87796.1"/>
    </source>
</evidence>
<dbReference type="AlphaFoldDB" id="A0A1M5F8J1"/>
<gene>
    <name evidence="1" type="ORF">SAMN02745781_03390</name>
</gene>
<sequence length="159" mass="18653">MSMTNKDDFNQAFEHFADMFEIPKGERSKMKKILFTHINEKRTAIKSLLDELGNQWNNAKLQEILIKRGERSPYAKEQLGLFSSKVISLSYTNRMFRDAHLMPYQKIERGSSNIECPIHTQYHGDVFEVDSDFWRVHPVGQHVDCYCSVRTISKSEYNN</sequence>
<name>A0A1M5F8J1_VIBGA</name>
<reference evidence="2" key="1">
    <citation type="submission" date="2016-11" db="EMBL/GenBank/DDBJ databases">
        <authorList>
            <person name="Varghese N."/>
            <person name="Submissions S."/>
        </authorList>
    </citation>
    <scope>NUCLEOTIDE SEQUENCE [LARGE SCALE GENOMIC DNA]</scope>
    <source>
        <strain evidence="2">DSM 21264</strain>
    </source>
</reference>
<dbReference type="RefSeq" id="WP_077316243.1">
    <property type="nucleotide sequence ID" value="NZ_FQUH01000019.1"/>
</dbReference>
<evidence type="ECO:0008006" key="3">
    <source>
        <dbReference type="Google" id="ProtNLM"/>
    </source>
</evidence>
<accession>A0A1M5F8J1</accession>
<protein>
    <recommendedName>
        <fullName evidence="3">Phage Mu protein F like protein</fullName>
    </recommendedName>
</protein>
<dbReference type="EMBL" id="FQUH01000019">
    <property type="protein sequence ID" value="SHF87796.1"/>
    <property type="molecule type" value="Genomic_DNA"/>
</dbReference>
<proteinExistence type="predicted"/>
<keyword evidence="2" id="KW-1185">Reference proteome</keyword>
<evidence type="ECO:0000313" key="2">
    <source>
        <dbReference type="Proteomes" id="UP000184159"/>
    </source>
</evidence>
<organism evidence="1 2">
    <name type="scientific">Vibrio gazogenes DSM 21264 = NBRC 103151</name>
    <dbReference type="NCBI Taxonomy" id="1123492"/>
    <lineage>
        <taxon>Bacteria</taxon>
        <taxon>Pseudomonadati</taxon>
        <taxon>Pseudomonadota</taxon>
        <taxon>Gammaproteobacteria</taxon>
        <taxon>Vibrionales</taxon>
        <taxon>Vibrionaceae</taxon>
        <taxon>Vibrio</taxon>
    </lineage>
</organism>
<dbReference type="Proteomes" id="UP000184159">
    <property type="component" value="Unassembled WGS sequence"/>
</dbReference>